<keyword evidence="1" id="KW-0732">Signal</keyword>
<evidence type="ECO:0000256" key="1">
    <source>
        <dbReference type="SAM" id="SignalP"/>
    </source>
</evidence>
<comment type="caution">
    <text evidence="3">The sequence shown here is derived from an EMBL/GenBank/DDBJ whole genome shotgun (WGS) entry which is preliminary data.</text>
</comment>
<dbReference type="Gene3D" id="3.30.1380.10">
    <property type="match status" value="1"/>
</dbReference>
<dbReference type="PANTHER" id="PTHR34385">
    <property type="entry name" value="D-ALANYL-D-ALANINE CARBOXYPEPTIDASE"/>
    <property type="match status" value="1"/>
</dbReference>
<gene>
    <name evidence="3" type="ORF">FS935_02930</name>
</gene>
<dbReference type="OrthoDB" id="9792074at2"/>
<evidence type="ECO:0000313" key="4">
    <source>
        <dbReference type="Proteomes" id="UP000321363"/>
    </source>
</evidence>
<dbReference type="InterPro" id="IPR052179">
    <property type="entry name" value="DD-CPase-like"/>
</dbReference>
<accession>A0A5C6W742</accession>
<keyword evidence="4" id="KW-1185">Reference proteome</keyword>
<feature type="signal peptide" evidence="1">
    <location>
        <begin position="1"/>
        <end position="19"/>
    </location>
</feature>
<feature type="chain" id="PRO_5022879897" evidence="1">
    <location>
        <begin position="20"/>
        <end position="287"/>
    </location>
</feature>
<evidence type="ECO:0000259" key="2">
    <source>
        <dbReference type="Pfam" id="PF02557"/>
    </source>
</evidence>
<feature type="domain" description="D-alanyl-D-alanine carboxypeptidase-like core" evidence="2">
    <location>
        <begin position="135"/>
        <end position="263"/>
    </location>
</feature>
<dbReference type="AlphaFoldDB" id="A0A5C6W742"/>
<proteinExistence type="predicted"/>
<dbReference type="EMBL" id="VOQF01000001">
    <property type="protein sequence ID" value="TXC93163.1"/>
    <property type="molecule type" value="Genomic_DNA"/>
</dbReference>
<dbReference type="InterPro" id="IPR003709">
    <property type="entry name" value="VanY-like_core_dom"/>
</dbReference>
<organism evidence="3 4">
    <name type="scientific">Metabacillus litoralis</name>
    <dbReference type="NCBI Taxonomy" id="152268"/>
    <lineage>
        <taxon>Bacteria</taxon>
        <taxon>Bacillati</taxon>
        <taxon>Bacillota</taxon>
        <taxon>Bacilli</taxon>
        <taxon>Bacillales</taxon>
        <taxon>Bacillaceae</taxon>
        <taxon>Metabacillus</taxon>
    </lineage>
</organism>
<dbReference type="GO" id="GO:0006508">
    <property type="term" value="P:proteolysis"/>
    <property type="evidence" value="ECO:0007669"/>
    <property type="project" value="InterPro"/>
</dbReference>
<dbReference type="RefSeq" id="WP_146946022.1">
    <property type="nucleotide sequence ID" value="NZ_VOQF01000001.1"/>
</dbReference>
<dbReference type="Pfam" id="PF02557">
    <property type="entry name" value="VanY"/>
    <property type="match status" value="1"/>
</dbReference>
<dbReference type="PANTHER" id="PTHR34385:SF1">
    <property type="entry name" value="PEPTIDOGLYCAN L-ALANYL-D-GLUTAMATE ENDOPEPTIDASE CWLK"/>
    <property type="match status" value="1"/>
</dbReference>
<protein>
    <submittedName>
        <fullName evidence="3">M15 family metallopeptidase</fullName>
    </submittedName>
</protein>
<dbReference type="PROSITE" id="PS51257">
    <property type="entry name" value="PROKAR_LIPOPROTEIN"/>
    <property type="match status" value="1"/>
</dbReference>
<sequence length="287" mass="32587">MSYYVKLFVVISGITVLSACTTNFSLPRGIPFNEVNQDEAIEKGDSHTTDNNDSIDENQINSEEIEETEIDREFLLESHFFNEVKVVNGNQVIENPSNIMAMVNKEYGLEDDYVPKDLVIPEVDFSFGDADIPQSYLRKDAATALEKLFKLAKEDNIELLAVSGYRSFFRQQGIFNVEKGNKGEEKALQAVALPGQSEHQTGLAMDVTSRSVNLEITKEFGETKEGKWVSENAHKAGFIIRYPLGKESITGYQYEPWHLRYVGLEQAKVIYENKLTLEEYFQKAKKI</sequence>
<reference evidence="3 4" key="1">
    <citation type="journal article" date="2005" name="Int. J. Syst. Evol. Microbiol.">
        <title>Bacillus litoralis sp. nov., isolated from a tidal flat of the Yellow Sea in Korea.</title>
        <authorList>
            <person name="Yoon J.H."/>
            <person name="Oh T.K."/>
        </authorList>
    </citation>
    <scope>NUCLEOTIDE SEQUENCE [LARGE SCALE GENOMIC DNA]</scope>
    <source>
        <strain evidence="3 4">SW-211</strain>
    </source>
</reference>
<evidence type="ECO:0000313" key="3">
    <source>
        <dbReference type="EMBL" id="TXC93163.1"/>
    </source>
</evidence>
<dbReference type="CDD" id="cd14852">
    <property type="entry name" value="LD-carboxypeptidase"/>
    <property type="match status" value="1"/>
</dbReference>
<dbReference type="Proteomes" id="UP000321363">
    <property type="component" value="Unassembled WGS sequence"/>
</dbReference>
<name>A0A5C6W742_9BACI</name>
<dbReference type="InterPro" id="IPR058193">
    <property type="entry name" value="VanY/YodJ_core_dom"/>
</dbReference>
<dbReference type="GO" id="GO:0008233">
    <property type="term" value="F:peptidase activity"/>
    <property type="evidence" value="ECO:0007669"/>
    <property type="project" value="InterPro"/>
</dbReference>
<dbReference type="SUPFAM" id="SSF55166">
    <property type="entry name" value="Hedgehog/DD-peptidase"/>
    <property type="match status" value="1"/>
</dbReference>
<dbReference type="InterPro" id="IPR009045">
    <property type="entry name" value="Zn_M74/Hedgehog-like"/>
</dbReference>